<protein>
    <submittedName>
        <fullName evidence="1">Uncharacterized protein</fullName>
    </submittedName>
</protein>
<evidence type="ECO:0000313" key="1">
    <source>
        <dbReference type="EMBL" id="KAF6032276.1"/>
    </source>
</evidence>
<gene>
    <name evidence="1" type="ORF">EB796_009419</name>
</gene>
<organism evidence="1 2">
    <name type="scientific">Bugula neritina</name>
    <name type="common">Brown bryozoan</name>
    <name type="synonym">Sertularia neritina</name>
    <dbReference type="NCBI Taxonomy" id="10212"/>
    <lineage>
        <taxon>Eukaryota</taxon>
        <taxon>Metazoa</taxon>
        <taxon>Spiralia</taxon>
        <taxon>Lophotrochozoa</taxon>
        <taxon>Bryozoa</taxon>
        <taxon>Gymnolaemata</taxon>
        <taxon>Cheilostomatida</taxon>
        <taxon>Flustrina</taxon>
        <taxon>Buguloidea</taxon>
        <taxon>Bugulidae</taxon>
        <taxon>Bugula</taxon>
    </lineage>
</organism>
<proteinExistence type="predicted"/>
<dbReference type="AlphaFoldDB" id="A0A7J7K3Y2"/>
<accession>A0A7J7K3Y2</accession>
<evidence type="ECO:0000313" key="2">
    <source>
        <dbReference type="Proteomes" id="UP000593567"/>
    </source>
</evidence>
<sequence>MYGYIEQGHLGHMACSHMLTAIKYMTVHVDGQVAYGKTKLKNMTIKNAISPFLSVDFFAAPLCYTHFSIHKGYFLLFLQYL</sequence>
<dbReference type="Proteomes" id="UP000593567">
    <property type="component" value="Unassembled WGS sequence"/>
</dbReference>
<dbReference type="EMBL" id="VXIV02001520">
    <property type="protein sequence ID" value="KAF6032276.1"/>
    <property type="molecule type" value="Genomic_DNA"/>
</dbReference>
<name>A0A7J7K3Y2_BUGNE</name>
<keyword evidence="2" id="KW-1185">Reference proteome</keyword>
<reference evidence="1" key="1">
    <citation type="submission" date="2020-06" db="EMBL/GenBank/DDBJ databases">
        <title>Draft genome of Bugula neritina, a colonial animal packing powerful symbionts and potential medicines.</title>
        <authorList>
            <person name="Rayko M."/>
        </authorList>
    </citation>
    <scope>NUCLEOTIDE SEQUENCE [LARGE SCALE GENOMIC DNA]</scope>
    <source>
        <strain evidence="1">Kwan_BN1</strain>
    </source>
</reference>
<comment type="caution">
    <text evidence="1">The sequence shown here is derived from an EMBL/GenBank/DDBJ whole genome shotgun (WGS) entry which is preliminary data.</text>
</comment>